<evidence type="ECO:0000313" key="10">
    <source>
        <dbReference type="Proteomes" id="UP000558113"/>
    </source>
</evidence>
<evidence type="ECO:0000256" key="2">
    <source>
        <dbReference type="ARBA" id="ARBA00007998"/>
    </source>
</evidence>
<dbReference type="OrthoDB" id="2380240at2"/>
<feature type="transmembrane region" description="Helical" evidence="8">
    <location>
        <begin position="149"/>
        <end position="167"/>
    </location>
</feature>
<dbReference type="Pfam" id="PF03845">
    <property type="entry name" value="Spore_permease"/>
    <property type="match status" value="1"/>
</dbReference>
<feature type="transmembrane region" description="Helical" evidence="8">
    <location>
        <begin position="45"/>
        <end position="66"/>
    </location>
</feature>
<evidence type="ECO:0000313" key="9">
    <source>
        <dbReference type="EMBL" id="NBC70465.1"/>
    </source>
</evidence>
<feature type="transmembrane region" description="Helical" evidence="8">
    <location>
        <begin position="187"/>
        <end position="207"/>
    </location>
</feature>
<dbReference type="InterPro" id="IPR004761">
    <property type="entry name" value="Spore_GerAB"/>
</dbReference>
<comment type="subcellular location">
    <subcellularLocation>
        <location evidence="1">Membrane</location>
        <topology evidence="1">Multi-pass membrane protein</topology>
    </subcellularLocation>
</comment>
<feature type="transmembrane region" description="Helical" evidence="8">
    <location>
        <begin position="219"/>
        <end position="242"/>
    </location>
</feature>
<comment type="caution">
    <text evidence="9">The sequence shown here is derived from an EMBL/GenBank/DDBJ whole genome shotgun (WGS) entry which is preliminary data.</text>
</comment>
<protein>
    <submittedName>
        <fullName evidence="9">GerAB/ArcD/ProY family transporter</fullName>
    </submittedName>
</protein>
<evidence type="ECO:0000256" key="4">
    <source>
        <dbReference type="ARBA" id="ARBA00022544"/>
    </source>
</evidence>
<keyword evidence="5 8" id="KW-0812">Transmembrane</keyword>
<comment type="similarity">
    <text evidence="2">Belongs to the amino acid-polyamine-organocation (APC) superfamily. Spore germination protein (SGP) (TC 2.A.3.9) family.</text>
</comment>
<dbReference type="EMBL" id="JAAAMU010000007">
    <property type="protein sequence ID" value="NBC70465.1"/>
    <property type="molecule type" value="Genomic_DNA"/>
</dbReference>
<dbReference type="Proteomes" id="UP000558113">
    <property type="component" value="Unassembled WGS sequence"/>
</dbReference>
<keyword evidence="7 8" id="KW-0472">Membrane</keyword>
<keyword evidence="4" id="KW-0309">Germination</keyword>
<feature type="transmembrane region" description="Helical" evidence="8">
    <location>
        <begin position="308"/>
        <end position="328"/>
    </location>
</feature>
<feature type="transmembrane region" description="Helical" evidence="8">
    <location>
        <begin position="334"/>
        <end position="357"/>
    </location>
</feature>
<name>A0A7X4YQ74_9BACL</name>
<dbReference type="GO" id="GO:0009847">
    <property type="term" value="P:spore germination"/>
    <property type="evidence" value="ECO:0007669"/>
    <property type="project" value="InterPro"/>
</dbReference>
<keyword evidence="10" id="KW-1185">Reference proteome</keyword>
<feature type="transmembrane region" description="Helical" evidence="8">
    <location>
        <begin position="113"/>
        <end position="137"/>
    </location>
</feature>
<proteinExistence type="inferred from homology"/>
<keyword evidence="3" id="KW-0813">Transport</keyword>
<feature type="transmembrane region" description="Helical" evidence="8">
    <location>
        <begin position="86"/>
        <end position="107"/>
    </location>
</feature>
<dbReference type="NCBIfam" id="TIGR00912">
    <property type="entry name" value="2A0309"/>
    <property type="match status" value="1"/>
</dbReference>
<evidence type="ECO:0000256" key="7">
    <source>
        <dbReference type="ARBA" id="ARBA00023136"/>
    </source>
</evidence>
<feature type="transmembrane region" description="Helical" evidence="8">
    <location>
        <begin position="274"/>
        <end position="296"/>
    </location>
</feature>
<dbReference type="PANTHER" id="PTHR34975:SF2">
    <property type="entry name" value="SPORE GERMINATION PROTEIN A2"/>
    <property type="match status" value="1"/>
</dbReference>
<evidence type="ECO:0000256" key="6">
    <source>
        <dbReference type="ARBA" id="ARBA00022989"/>
    </source>
</evidence>
<sequence>MNYQAPLAKTVSPYLLWFMIHKSQTGVAVLDFQSRIAQGAEQDSWVSVLLTGLSMHLVVLLMFYVLKHANRGDLVSLHVQLFGRGLGTLLNGVFLLYLLLLVCYQLITYSQVIQALVFPDMGTWRIGLVFLLLFVYITSGGFRVITGTAFWFVLIPSLLIVTLFIPLQYADWRNFLPMFNHSLPEYAYSAAQSLPLYIGVELLLMYYPFIRNNDKAQKWAHIGVMHTYLLYFVFVVATFAYYNMGQLRHSVWPTLGMSKIIQFTFLDRFDYFYIFNWVFVITPPCCLILWSCTRILRFTTRMSGRVSLWATAAVVFVIVAVFHDMLAIDRLGAVVRYAGTSLLFGYIPLLAVCVFIANRFRKSVRDSEA</sequence>
<keyword evidence="6 8" id="KW-1133">Transmembrane helix</keyword>
<evidence type="ECO:0000256" key="5">
    <source>
        <dbReference type="ARBA" id="ARBA00022692"/>
    </source>
</evidence>
<evidence type="ECO:0000256" key="1">
    <source>
        <dbReference type="ARBA" id="ARBA00004141"/>
    </source>
</evidence>
<dbReference type="PANTHER" id="PTHR34975">
    <property type="entry name" value="SPORE GERMINATION PROTEIN A2"/>
    <property type="match status" value="1"/>
</dbReference>
<dbReference type="RefSeq" id="WP_161699421.1">
    <property type="nucleotide sequence ID" value="NZ_JAAAMU010000007.1"/>
</dbReference>
<dbReference type="AlphaFoldDB" id="A0A7X4YQ74"/>
<evidence type="ECO:0000256" key="8">
    <source>
        <dbReference type="SAM" id="Phobius"/>
    </source>
</evidence>
<evidence type="ECO:0000256" key="3">
    <source>
        <dbReference type="ARBA" id="ARBA00022448"/>
    </source>
</evidence>
<gene>
    <name evidence="9" type="ORF">GT003_15800</name>
</gene>
<dbReference type="GO" id="GO:0016020">
    <property type="term" value="C:membrane"/>
    <property type="evidence" value="ECO:0007669"/>
    <property type="project" value="UniProtKB-SubCell"/>
</dbReference>
<accession>A0A7X4YQ74</accession>
<reference evidence="9 10" key="1">
    <citation type="submission" date="2020-01" db="EMBL/GenBank/DDBJ databases">
        <title>Paenibacillus soybeanensis sp. nov. isolated from the nodules of soybean (Glycine max(L.) Merr).</title>
        <authorList>
            <person name="Wang H."/>
        </authorList>
    </citation>
    <scope>NUCLEOTIDE SEQUENCE [LARGE SCALE GENOMIC DNA]</scope>
    <source>
        <strain evidence="9 10">DSM 23054</strain>
    </source>
</reference>
<organism evidence="9 10">
    <name type="scientific">Paenibacillus sacheonensis</name>
    <dbReference type="NCBI Taxonomy" id="742054"/>
    <lineage>
        <taxon>Bacteria</taxon>
        <taxon>Bacillati</taxon>
        <taxon>Bacillota</taxon>
        <taxon>Bacilli</taxon>
        <taxon>Bacillales</taxon>
        <taxon>Paenibacillaceae</taxon>
        <taxon>Paenibacillus</taxon>
    </lineage>
</organism>